<dbReference type="Gene3D" id="2.40.160.50">
    <property type="entry name" value="membrane protein fhac: a member of the omp85/tpsb transporter family"/>
    <property type="match status" value="1"/>
</dbReference>
<evidence type="ECO:0000256" key="4">
    <source>
        <dbReference type="ARBA" id="ARBA00023136"/>
    </source>
</evidence>
<feature type="domain" description="POTRA" evidence="8">
    <location>
        <begin position="35"/>
        <end position="125"/>
    </location>
</feature>
<dbReference type="Gene3D" id="3.10.20.310">
    <property type="entry name" value="membrane protein fhac"/>
    <property type="match status" value="2"/>
</dbReference>
<evidence type="ECO:0000256" key="1">
    <source>
        <dbReference type="ARBA" id="ARBA00004370"/>
    </source>
</evidence>
<keyword evidence="3 6" id="KW-0732">Signal</keyword>
<dbReference type="InterPro" id="IPR000184">
    <property type="entry name" value="Bac_surfAg_D15"/>
</dbReference>
<sequence length="734" mass="82830" precursor="true">MTKAVLTLISLLLLCAFPAQGRSISTGKKQVAVSPYVNNIHFSGNKSISEEELRLIIVTAENRSFLGLGLFGGSRRAFNKEEFEKDLFLIKKLYTYKGFFFTDLDTTIVRKNGGKKLDINIRIRENNPSKVDFITYEGLEKIPAELKTDYLHNKRLNVNDVFSVERLIEERDRTIAFFKEYGFSFFHEDSIRIKVDTVGTRAGVLFRLSLPKQLHYGAITAIVHNPVNSDTTPKTKTYTKENISATILGNQHISPHLITSAIEFRPGDITRKSLEQSTLQNFGATNLFSSISISPDSVQADKLYTTIHLETAPKHQIEPKILVDNRYGALFFGTSLAYENKNLLGGAEQFRASTEYGTQAGYNNKLLQNLDTDQYARVIPYEFGLKSSLVLPVLKKPGNFYATTVEYAATKLPVLLSNKNGLLRATYSARLNPSSRLNFDFFEFEWVKKDSLKGFKQLFETDLAYNIGIDPSNEAAVNAGIDSLLETHVNQTFRLRYNFTNRQSAPAERTIRNLDLLLEESGSLAWLMDTYLDTKNYSGFTDKDPQIFGTTYSQYVKLESALSLAKNFSPQSQLAGRGRIGWMTPYGKAETTPEERRFYAGGTNSMRGWLFNTLGPGRSVSKVAANFGADIKLELNMEYRRKFFTLFNQPSGITLFTDIGNIWDRNGVYGLTLKSLARDFAWDAGIGLRIGSPIGPFRFDFAYKLHDPTQEKPWRFSALNIGDYTFNFGIGEAF</sequence>
<dbReference type="Pfam" id="PF01103">
    <property type="entry name" value="Omp85"/>
    <property type="match status" value="1"/>
</dbReference>
<evidence type="ECO:0000256" key="2">
    <source>
        <dbReference type="ARBA" id="ARBA00022692"/>
    </source>
</evidence>
<gene>
    <name evidence="9" type="ordered locus">Ppha_0652</name>
</gene>
<evidence type="ECO:0000256" key="3">
    <source>
        <dbReference type="ARBA" id="ARBA00022729"/>
    </source>
</evidence>
<dbReference type="EMBL" id="CP001110">
    <property type="protein sequence ID" value="ACF42951.1"/>
    <property type="molecule type" value="Genomic_DNA"/>
</dbReference>
<dbReference type="InterPro" id="IPR010827">
    <property type="entry name" value="BamA/TamA_POTRA"/>
</dbReference>
<organism evidence="9 10">
    <name type="scientific">Pelodictyon phaeoclathratiforme (strain DSM 5477 / BU-1)</name>
    <dbReference type="NCBI Taxonomy" id="324925"/>
    <lineage>
        <taxon>Bacteria</taxon>
        <taxon>Pseudomonadati</taxon>
        <taxon>Chlorobiota</taxon>
        <taxon>Chlorobiia</taxon>
        <taxon>Chlorobiales</taxon>
        <taxon>Chlorobiaceae</taxon>
        <taxon>Chlorobium/Pelodictyon group</taxon>
        <taxon>Pelodictyon</taxon>
    </lineage>
</organism>
<dbReference type="Proteomes" id="UP000002724">
    <property type="component" value="Chromosome"/>
</dbReference>
<dbReference type="HOGENOM" id="CLU_010929_0_0_10"/>
<dbReference type="RefSeq" id="WP_012507446.1">
    <property type="nucleotide sequence ID" value="NC_011060.1"/>
</dbReference>
<evidence type="ECO:0000256" key="5">
    <source>
        <dbReference type="ARBA" id="ARBA00023237"/>
    </source>
</evidence>
<dbReference type="AlphaFoldDB" id="B4SDW0"/>
<proteinExistence type="predicted"/>
<dbReference type="InterPro" id="IPR039910">
    <property type="entry name" value="D15-like"/>
</dbReference>
<evidence type="ECO:0000259" key="8">
    <source>
        <dbReference type="Pfam" id="PF07244"/>
    </source>
</evidence>
<feature type="signal peptide" evidence="6">
    <location>
        <begin position="1"/>
        <end position="21"/>
    </location>
</feature>
<dbReference type="PANTHER" id="PTHR12815:SF47">
    <property type="entry name" value="TRANSLOCATION AND ASSEMBLY MODULE SUBUNIT TAMA"/>
    <property type="match status" value="1"/>
</dbReference>
<reference evidence="9 10" key="1">
    <citation type="submission" date="2008-06" db="EMBL/GenBank/DDBJ databases">
        <title>Complete sequence of Pelodictyon phaeoclathratiforme BU-1.</title>
        <authorList>
            <consortium name="US DOE Joint Genome Institute"/>
            <person name="Lucas S."/>
            <person name="Copeland A."/>
            <person name="Lapidus A."/>
            <person name="Glavina del Rio T."/>
            <person name="Dalin E."/>
            <person name="Tice H."/>
            <person name="Bruce D."/>
            <person name="Goodwin L."/>
            <person name="Pitluck S."/>
            <person name="Schmutz J."/>
            <person name="Larimer F."/>
            <person name="Land M."/>
            <person name="Hauser L."/>
            <person name="Kyrpides N."/>
            <person name="Mikhailova N."/>
            <person name="Liu Z."/>
            <person name="Li T."/>
            <person name="Zhao F."/>
            <person name="Overmann J."/>
            <person name="Bryant D.A."/>
            <person name="Richardson P."/>
        </authorList>
    </citation>
    <scope>NUCLEOTIDE SEQUENCE [LARGE SCALE GENOMIC DNA]</scope>
    <source>
        <strain evidence="10">DSM 5477 / BU-1</strain>
    </source>
</reference>
<dbReference type="OrthoDB" id="9814535at2"/>
<keyword evidence="5" id="KW-0998">Cell outer membrane</keyword>
<dbReference type="eggNOG" id="COG4775">
    <property type="taxonomic scope" value="Bacteria"/>
</dbReference>
<dbReference type="Pfam" id="PF07244">
    <property type="entry name" value="POTRA"/>
    <property type="match status" value="1"/>
</dbReference>
<dbReference type="STRING" id="324925.Ppha_0652"/>
<keyword evidence="2" id="KW-0812">Transmembrane</keyword>
<dbReference type="KEGG" id="pph:Ppha_0652"/>
<evidence type="ECO:0000256" key="6">
    <source>
        <dbReference type="SAM" id="SignalP"/>
    </source>
</evidence>
<name>B4SDW0_PELPB</name>
<feature type="chain" id="PRO_5002825905" evidence="6">
    <location>
        <begin position="22"/>
        <end position="734"/>
    </location>
</feature>
<accession>B4SDW0</accession>
<comment type="subcellular location">
    <subcellularLocation>
        <location evidence="1">Membrane</location>
    </subcellularLocation>
</comment>
<protein>
    <submittedName>
        <fullName evidence="9">Surface antigen (D15)</fullName>
    </submittedName>
</protein>
<dbReference type="GO" id="GO:0019867">
    <property type="term" value="C:outer membrane"/>
    <property type="evidence" value="ECO:0007669"/>
    <property type="project" value="InterPro"/>
</dbReference>
<evidence type="ECO:0000259" key="7">
    <source>
        <dbReference type="Pfam" id="PF01103"/>
    </source>
</evidence>
<keyword evidence="4" id="KW-0472">Membrane</keyword>
<evidence type="ECO:0000313" key="9">
    <source>
        <dbReference type="EMBL" id="ACF42951.1"/>
    </source>
</evidence>
<feature type="domain" description="Bacterial surface antigen (D15)" evidence="7">
    <location>
        <begin position="342"/>
        <end position="734"/>
    </location>
</feature>
<dbReference type="PANTHER" id="PTHR12815">
    <property type="entry name" value="SORTING AND ASSEMBLY MACHINERY SAMM50 PROTEIN FAMILY MEMBER"/>
    <property type="match status" value="1"/>
</dbReference>
<evidence type="ECO:0000313" key="10">
    <source>
        <dbReference type="Proteomes" id="UP000002724"/>
    </source>
</evidence>
<keyword evidence="10" id="KW-1185">Reference proteome</keyword>